<name>A0AAP0N4A8_LIQFO</name>
<sequence>MFFCSKLLSIELKSGFVVVILVEIQELGVLILYDCLLKTLSADSSLSIELKVVLGLVQFCALQYDCGQSYSAANLLN</sequence>
<dbReference type="AlphaFoldDB" id="A0AAP0N4A8"/>
<organism evidence="1 2">
    <name type="scientific">Liquidambar formosana</name>
    <name type="common">Formosan gum</name>
    <dbReference type="NCBI Taxonomy" id="63359"/>
    <lineage>
        <taxon>Eukaryota</taxon>
        <taxon>Viridiplantae</taxon>
        <taxon>Streptophyta</taxon>
        <taxon>Embryophyta</taxon>
        <taxon>Tracheophyta</taxon>
        <taxon>Spermatophyta</taxon>
        <taxon>Magnoliopsida</taxon>
        <taxon>eudicotyledons</taxon>
        <taxon>Gunneridae</taxon>
        <taxon>Pentapetalae</taxon>
        <taxon>Saxifragales</taxon>
        <taxon>Altingiaceae</taxon>
        <taxon>Liquidambar</taxon>
    </lineage>
</organism>
<reference evidence="1 2" key="1">
    <citation type="journal article" date="2024" name="Plant J.">
        <title>Genome sequences and population genomics reveal climatic adaptation and genomic divergence between two closely related sweetgum species.</title>
        <authorList>
            <person name="Xu W.Q."/>
            <person name="Ren C.Q."/>
            <person name="Zhang X.Y."/>
            <person name="Comes H.P."/>
            <person name="Liu X.H."/>
            <person name="Li Y.G."/>
            <person name="Kettle C.J."/>
            <person name="Jalonen R."/>
            <person name="Gaisberger H."/>
            <person name="Ma Y.Z."/>
            <person name="Qiu Y.X."/>
        </authorList>
    </citation>
    <scope>NUCLEOTIDE SEQUENCE [LARGE SCALE GENOMIC DNA]</scope>
    <source>
        <strain evidence="1">Hangzhou</strain>
    </source>
</reference>
<accession>A0AAP0N4A8</accession>
<evidence type="ECO:0000313" key="2">
    <source>
        <dbReference type="Proteomes" id="UP001415857"/>
    </source>
</evidence>
<dbReference type="EMBL" id="JBBPBK010000130">
    <property type="protein sequence ID" value="KAK9266470.1"/>
    <property type="molecule type" value="Genomic_DNA"/>
</dbReference>
<dbReference type="Proteomes" id="UP001415857">
    <property type="component" value="Unassembled WGS sequence"/>
</dbReference>
<proteinExistence type="predicted"/>
<comment type="caution">
    <text evidence="1">The sequence shown here is derived from an EMBL/GenBank/DDBJ whole genome shotgun (WGS) entry which is preliminary data.</text>
</comment>
<protein>
    <submittedName>
        <fullName evidence="1">Uncharacterized protein</fullName>
    </submittedName>
</protein>
<evidence type="ECO:0000313" key="1">
    <source>
        <dbReference type="EMBL" id="KAK9266470.1"/>
    </source>
</evidence>
<keyword evidence="2" id="KW-1185">Reference proteome</keyword>
<gene>
    <name evidence="1" type="ORF">L1049_021382</name>
</gene>